<protein>
    <submittedName>
        <fullName evidence="1">Uncharacterized protein</fullName>
    </submittedName>
</protein>
<organism evidence="1 2">
    <name type="scientific">Lepidopterella palustris CBS 459.81</name>
    <dbReference type="NCBI Taxonomy" id="1314670"/>
    <lineage>
        <taxon>Eukaryota</taxon>
        <taxon>Fungi</taxon>
        <taxon>Dikarya</taxon>
        <taxon>Ascomycota</taxon>
        <taxon>Pezizomycotina</taxon>
        <taxon>Dothideomycetes</taxon>
        <taxon>Pleosporomycetidae</taxon>
        <taxon>Mytilinidiales</taxon>
        <taxon>Argynnaceae</taxon>
        <taxon>Lepidopterella</taxon>
    </lineage>
</organism>
<dbReference type="Proteomes" id="UP000250266">
    <property type="component" value="Unassembled WGS sequence"/>
</dbReference>
<proteinExistence type="predicted"/>
<evidence type="ECO:0000313" key="1">
    <source>
        <dbReference type="EMBL" id="OCK77960.1"/>
    </source>
</evidence>
<evidence type="ECO:0000313" key="2">
    <source>
        <dbReference type="Proteomes" id="UP000250266"/>
    </source>
</evidence>
<accession>A0A8E2JCW5</accession>
<sequence length="150" mass="16964">MRFCCMKGRQHLQPTGTFIKKGMLIHSSALLDLGKPALLNGMRLRGDFKSNRFLPQRPRWNEMQFSVRLSLCRLPGSINHNIEAIHVLKDGIARTRAPKIGIRPWEGSFTARIRGEKPMFCRTGTGGKAYQGLATNRCLDTVERKGVRSQ</sequence>
<keyword evidence="2" id="KW-1185">Reference proteome</keyword>
<gene>
    <name evidence="1" type="ORF">K432DRAFT_384244</name>
</gene>
<dbReference type="EMBL" id="KV745089">
    <property type="protein sequence ID" value="OCK77960.1"/>
    <property type="molecule type" value="Genomic_DNA"/>
</dbReference>
<name>A0A8E2JCW5_9PEZI</name>
<dbReference type="AlphaFoldDB" id="A0A8E2JCW5"/>
<reference evidence="1 2" key="1">
    <citation type="journal article" date="2016" name="Nat. Commun.">
        <title>Ectomycorrhizal ecology is imprinted in the genome of the dominant symbiotic fungus Cenococcum geophilum.</title>
        <authorList>
            <consortium name="DOE Joint Genome Institute"/>
            <person name="Peter M."/>
            <person name="Kohler A."/>
            <person name="Ohm R.A."/>
            <person name="Kuo A."/>
            <person name="Krutzmann J."/>
            <person name="Morin E."/>
            <person name="Arend M."/>
            <person name="Barry K.W."/>
            <person name="Binder M."/>
            <person name="Choi C."/>
            <person name="Clum A."/>
            <person name="Copeland A."/>
            <person name="Grisel N."/>
            <person name="Haridas S."/>
            <person name="Kipfer T."/>
            <person name="LaButti K."/>
            <person name="Lindquist E."/>
            <person name="Lipzen A."/>
            <person name="Maire R."/>
            <person name="Meier B."/>
            <person name="Mihaltcheva S."/>
            <person name="Molinier V."/>
            <person name="Murat C."/>
            <person name="Poggeler S."/>
            <person name="Quandt C.A."/>
            <person name="Sperisen C."/>
            <person name="Tritt A."/>
            <person name="Tisserant E."/>
            <person name="Crous P.W."/>
            <person name="Henrissat B."/>
            <person name="Nehls U."/>
            <person name="Egli S."/>
            <person name="Spatafora J.W."/>
            <person name="Grigoriev I.V."/>
            <person name="Martin F.M."/>
        </authorList>
    </citation>
    <scope>NUCLEOTIDE SEQUENCE [LARGE SCALE GENOMIC DNA]</scope>
    <source>
        <strain evidence="1 2">CBS 459.81</strain>
    </source>
</reference>